<feature type="signal peptide" evidence="1">
    <location>
        <begin position="1"/>
        <end position="29"/>
    </location>
</feature>
<dbReference type="EMBL" id="PIPS01000006">
    <property type="protein sequence ID" value="RUO39757.1"/>
    <property type="molecule type" value="Genomic_DNA"/>
</dbReference>
<proteinExistence type="predicted"/>
<protein>
    <recommendedName>
        <fullName evidence="4">DUF2059 domain-containing protein</fullName>
    </recommendedName>
</protein>
<keyword evidence="3" id="KW-1185">Reference proteome</keyword>
<gene>
    <name evidence="2" type="ORF">CWE23_13850</name>
</gene>
<evidence type="ECO:0008006" key="4">
    <source>
        <dbReference type="Google" id="ProtNLM"/>
    </source>
</evidence>
<dbReference type="AlphaFoldDB" id="A0AA94ECM0"/>
<comment type="caution">
    <text evidence="2">The sequence shown here is derived from an EMBL/GenBank/DDBJ whole genome shotgun (WGS) entry which is preliminary data.</text>
</comment>
<reference evidence="3" key="1">
    <citation type="journal article" date="2018" name="Front. Microbiol.">
        <title>Genome-Based Analysis Reveals the Taxonomy and Diversity of the Family Idiomarinaceae.</title>
        <authorList>
            <person name="Liu Y."/>
            <person name="Lai Q."/>
            <person name="Shao Z."/>
        </authorList>
    </citation>
    <scope>NUCLEOTIDE SEQUENCE [LARGE SCALE GENOMIC DNA]</scope>
    <source>
        <strain evidence="3">SN-14</strain>
    </source>
</reference>
<evidence type="ECO:0000313" key="3">
    <source>
        <dbReference type="Proteomes" id="UP000286680"/>
    </source>
</evidence>
<organism evidence="2 3">
    <name type="scientific">Idiomarina aquatica</name>
    <dbReference type="NCBI Taxonomy" id="1327752"/>
    <lineage>
        <taxon>Bacteria</taxon>
        <taxon>Pseudomonadati</taxon>
        <taxon>Pseudomonadota</taxon>
        <taxon>Gammaproteobacteria</taxon>
        <taxon>Alteromonadales</taxon>
        <taxon>Idiomarinaceae</taxon>
        <taxon>Idiomarina</taxon>
    </lineage>
</organism>
<evidence type="ECO:0000256" key="1">
    <source>
        <dbReference type="SAM" id="SignalP"/>
    </source>
</evidence>
<evidence type="ECO:0000313" key="2">
    <source>
        <dbReference type="EMBL" id="RUO39757.1"/>
    </source>
</evidence>
<feature type="chain" id="PRO_5041662085" description="DUF2059 domain-containing protein" evidence="1">
    <location>
        <begin position="30"/>
        <end position="275"/>
    </location>
</feature>
<dbReference type="Proteomes" id="UP000286680">
    <property type="component" value="Unassembled WGS sequence"/>
</dbReference>
<accession>A0AA94ECM0</accession>
<name>A0AA94ECM0_9GAMM</name>
<keyword evidence="1" id="KW-0732">Signal</keyword>
<sequence length="275" mass="30283">MALTNRVGITFIGATLMFSSTVLSLPGHAATVATSQGDELISYIKLLPATEQKKIETYESVIRDHLNQNFSTIRTVRILTTHYPQDVEQILLAAYQQHPKRIAVISRAVIRSEPALTTDVLDTALSVAPDDCEEIVRMAIEAEPAYIDDIVAVAAQHAPEKLDSIIRVAITTEPDFSGSIVRSAALSSPTEFFDALVNAVTQIPDSAQTIFYAVRDFFTDSEQSPQTVPATSSEQWSAFINQAKSSGVTREEMEWFKEQGYITEQQLAAVYENGH</sequence>